<keyword evidence="4" id="KW-0274">FAD</keyword>
<evidence type="ECO:0000256" key="2">
    <source>
        <dbReference type="ARBA" id="ARBA00010989"/>
    </source>
</evidence>
<keyword evidence="5" id="KW-0560">Oxidoreductase</keyword>
<dbReference type="Proteomes" id="UP001140453">
    <property type="component" value="Unassembled WGS sequence"/>
</dbReference>
<dbReference type="OrthoDB" id="2219495at2759"/>
<evidence type="ECO:0000256" key="5">
    <source>
        <dbReference type="ARBA" id="ARBA00023002"/>
    </source>
</evidence>
<comment type="caution">
    <text evidence="7">The sequence shown here is derived from an EMBL/GenBank/DDBJ whole genome shotgun (WGS) entry which is preliminary data.</text>
</comment>
<evidence type="ECO:0000256" key="3">
    <source>
        <dbReference type="ARBA" id="ARBA00022630"/>
    </source>
</evidence>
<accession>A0A9W8Z2V8</accession>
<evidence type="ECO:0000313" key="7">
    <source>
        <dbReference type="EMBL" id="KAJ4397659.1"/>
    </source>
</evidence>
<dbReference type="SUPFAM" id="SSF51905">
    <property type="entry name" value="FAD/NAD(P)-binding domain"/>
    <property type="match status" value="1"/>
</dbReference>
<reference evidence="7" key="1">
    <citation type="submission" date="2022-10" db="EMBL/GenBank/DDBJ databases">
        <title>Tapping the CABI collections for fungal endophytes: first genome assemblies for Collariella, Neodidymelliopsis, Ascochyta clinopodiicola, Didymella pomorum, Didymosphaeria variabile, Neocosmospora piperis and Neocucurbitaria cava.</title>
        <authorList>
            <person name="Hill R."/>
        </authorList>
    </citation>
    <scope>NUCLEOTIDE SEQUENCE</scope>
    <source>
        <strain evidence="7">IMI 355082</strain>
    </source>
</reference>
<dbReference type="PANTHER" id="PTHR10961:SF37">
    <property type="entry name" value="FAD DEPENDENT OXIDOREDUCTASE DOMAIN-CONTAINING PROTEIN"/>
    <property type="match status" value="1"/>
</dbReference>
<dbReference type="InterPro" id="IPR045170">
    <property type="entry name" value="MTOX"/>
</dbReference>
<dbReference type="Gene3D" id="3.30.9.10">
    <property type="entry name" value="D-Amino Acid Oxidase, subunit A, domain 2"/>
    <property type="match status" value="1"/>
</dbReference>
<keyword evidence="3" id="KW-0285">Flavoprotein</keyword>
<dbReference type="GO" id="GO:0051698">
    <property type="term" value="F:saccharopine oxidase activity"/>
    <property type="evidence" value="ECO:0007669"/>
    <property type="project" value="TreeGrafter"/>
</dbReference>
<evidence type="ECO:0000259" key="6">
    <source>
        <dbReference type="Pfam" id="PF01266"/>
    </source>
</evidence>
<feature type="domain" description="FAD dependent oxidoreductase" evidence="6">
    <location>
        <begin position="29"/>
        <end position="407"/>
    </location>
</feature>
<dbReference type="InterPro" id="IPR036188">
    <property type="entry name" value="FAD/NAD-bd_sf"/>
</dbReference>
<protein>
    <recommendedName>
        <fullName evidence="6">FAD dependent oxidoreductase domain-containing protein</fullName>
    </recommendedName>
</protein>
<evidence type="ECO:0000256" key="4">
    <source>
        <dbReference type="ARBA" id="ARBA00022827"/>
    </source>
</evidence>
<dbReference type="EMBL" id="JAPEVB010000001">
    <property type="protein sequence ID" value="KAJ4397659.1"/>
    <property type="molecule type" value="Genomic_DNA"/>
</dbReference>
<dbReference type="GO" id="GO:0008115">
    <property type="term" value="F:sarcosine oxidase activity"/>
    <property type="evidence" value="ECO:0007669"/>
    <property type="project" value="TreeGrafter"/>
</dbReference>
<evidence type="ECO:0000313" key="8">
    <source>
        <dbReference type="Proteomes" id="UP001140453"/>
    </source>
</evidence>
<dbReference type="InterPro" id="IPR006076">
    <property type="entry name" value="FAD-dep_OxRdtase"/>
</dbReference>
<comment type="similarity">
    <text evidence="2">Belongs to the MSOX/MTOX family.</text>
</comment>
<dbReference type="Gene3D" id="3.50.50.60">
    <property type="entry name" value="FAD/NAD(P)-binding domain"/>
    <property type="match status" value="1"/>
</dbReference>
<dbReference type="PANTHER" id="PTHR10961">
    <property type="entry name" value="PEROXISOMAL SARCOSINE OXIDASE"/>
    <property type="match status" value="1"/>
</dbReference>
<evidence type="ECO:0000256" key="1">
    <source>
        <dbReference type="ARBA" id="ARBA00001974"/>
    </source>
</evidence>
<sequence length="450" mass="50238">MFQPRSLTEIAAKPEVKVIIPHRRGRRFGVSTAYHLIKKYPNASVTIVDRDAYDATSRVAASWDWNKVVRADYDDLDYCALALEAQDVFNKDPLWQPFFVETGIYWICRTDYAQLVIDNFKKLGRKADLQAVPVEEAKKLYNGLFADADYNGVKEVLVNKTSGFAFAGDALRAITKECIRLGVKYVVGDVATATFSSSGVCTGVKTKSGQVLEASHTILCTGAYTAKLLAQSAHSSGISAVDAGGRIVAGGITTGMVTLHDDAEYEKYRKMPVGVQGYRVETGPFIGSLPPTRDRELKWWGQKIFANTQEVAPGVKVSAPPDEPDYAQWKVSKPLMQDIEYANEVFYGEKSKGWKREKHRICWDAFTTSCDFIISPHSGAKGLYVATCGSFHGYKFFPVLGKYIVQMLEGELAPHLMNKWSWDRQRPDSTGFADYPRFEMNDLLDHQAKL</sequence>
<gene>
    <name evidence="7" type="ORF">N0V93_001892</name>
</gene>
<name>A0A9W8Z2V8_9PEZI</name>
<comment type="cofactor">
    <cofactor evidence="1">
        <name>FAD</name>
        <dbReference type="ChEBI" id="CHEBI:57692"/>
    </cofactor>
</comment>
<dbReference type="Pfam" id="PF01266">
    <property type="entry name" value="DAO"/>
    <property type="match status" value="1"/>
</dbReference>
<dbReference type="GO" id="GO:0050660">
    <property type="term" value="F:flavin adenine dinucleotide binding"/>
    <property type="evidence" value="ECO:0007669"/>
    <property type="project" value="InterPro"/>
</dbReference>
<dbReference type="AlphaFoldDB" id="A0A9W8Z2V8"/>
<keyword evidence="8" id="KW-1185">Reference proteome</keyword>
<proteinExistence type="inferred from homology"/>
<organism evidence="7 8">
    <name type="scientific">Gnomoniopsis smithogilvyi</name>
    <dbReference type="NCBI Taxonomy" id="1191159"/>
    <lineage>
        <taxon>Eukaryota</taxon>
        <taxon>Fungi</taxon>
        <taxon>Dikarya</taxon>
        <taxon>Ascomycota</taxon>
        <taxon>Pezizomycotina</taxon>
        <taxon>Sordariomycetes</taxon>
        <taxon>Sordariomycetidae</taxon>
        <taxon>Diaporthales</taxon>
        <taxon>Gnomoniaceae</taxon>
        <taxon>Gnomoniopsis</taxon>
    </lineage>
</organism>